<sequence length="104" mass="11586">MGQVSVRKRSHGTESCRTVGRFPPDSPSSADVGLDCGVCGGRLHCLFLGLTNNVFTNVSSETGQPSIRIQWKRMKTVCMCMCMLMSSHKQRTDLNVSCVKRIFW</sequence>
<keyword evidence="3" id="KW-1185">Reference proteome</keyword>
<evidence type="ECO:0000313" key="3">
    <source>
        <dbReference type="Proteomes" id="UP001044222"/>
    </source>
</evidence>
<dbReference type="EMBL" id="JAFIRN010000013">
    <property type="protein sequence ID" value="KAG5837025.1"/>
    <property type="molecule type" value="Genomic_DNA"/>
</dbReference>
<proteinExistence type="predicted"/>
<reference evidence="2" key="1">
    <citation type="submission" date="2021-01" db="EMBL/GenBank/DDBJ databases">
        <title>A chromosome-scale assembly of European eel, Anguilla anguilla.</title>
        <authorList>
            <person name="Henkel C."/>
            <person name="Jong-Raadsen S.A."/>
            <person name="Dufour S."/>
            <person name="Weltzien F.-A."/>
            <person name="Palstra A.P."/>
            <person name="Pelster B."/>
            <person name="Spaink H.P."/>
            <person name="Van Den Thillart G.E."/>
            <person name="Jansen H."/>
            <person name="Zahm M."/>
            <person name="Klopp C."/>
            <person name="Cedric C."/>
            <person name="Louis A."/>
            <person name="Berthelot C."/>
            <person name="Parey E."/>
            <person name="Roest Crollius H."/>
            <person name="Montfort J."/>
            <person name="Robinson-Rechavi M."/>
            <person name="Bucao C."/>
            <person name="Bouchez O."/>
            <person name="Gislard M."/>
            <person name="Lluch J."/>
            <person name="Milhes M."/>
            <person name="Lampietro C."/>
            <person name="Lopez Roques C."/>
            <person name="Donnadieu C."/>
            <person name="Braasch I."/>
            <person name="Desvignes T."/>
            <person name="Postlethwait J."/>
            <person name="Bobe J."/>
            <person name="Guiguen Y."/>
            <person name="Dirks R."/>
        </authorList>
    </citation>
    <scope>NUCLEOTIDE SEQUENCE</scope>
    <source>
        <strain evidence="2">Tag_6206</strain>
        <tissue evidence="2">Liver</tissue>
    </source>
</reference>
<evidence type="ECO:0000256" key="1">
    <source>
        <dbReference type="SAM" id="MobiDB-lite"/>
    </source>
</evidence>
<comment type="caution">
    <text evidence="2">The sequence shown here is derived from an EMBL/GenBank/DDBJ whole genome shotgun (WGS) entry which is preliminary data.</text>
</comment>
<dbReference type="Proteomes" id="UP001044222">
    <property type="component" value="Chromosome 13"/>
</dbReference>
<evidence type="ECO:0000313" key="2">
    <source>
        <dbReference type="EMBL" id="KAG5837025.1"/>
    </source>
</evidence>
<dbReference type="AlphaFoldDB" id="A0A9D3LXM1"/>
<accession>A0A9D3LXM1</accession>
<protein>
    <submittedName>
        <fullName evidence="2">Uncharacterized protein</fullName>
    </submittedName>
</protein>
<name>A0A9D3LXM1_ANGAN</name>
<feature type="region of interest" description="Disordered" evidence="1">
    <location>
        <begin position="1"/>
        <end position="29"/>
    </location>
</feature>
<feature type="compositionally biased region" description="Basic residues" evidence="1">
    <location>
        <begin position="1"/>
        <end position="10"/>
    </location>
</feature>
<organism evidence="2 3">
    <name type="scientific">Anguilla anguilla</name>
    <name type="common">European freshwater eel</name>
    <name type="synonym">Muraena anguilla</name>
    <dbReference type="NCBI Taxonomy" id="7936"/>
    <lineage>
        <taxon>Eukaryota</taxon>
        <taxon>Metazoa</taxon>
        <taxon>Chordata</taxon>
        <taxon>Craniata</taxon>
        <taxon>Vertebrata</taxon>
        <taxon>Euteleostomi</taxon>
        <taxon>Actinopterygii</taxon>
        <taxon>Neopterygii</taxon>
        <taxon>Teleostei</taxon>
        <taxon>Anguilliformes</taxon>
        <taxon>Anguillidae</taxon>
        <taxon>Anguilla</taxon>
    </lineage>
</organism>
<gene>
    <name evidence="2" type="ORF">ANANG_G00234850</name>
</gene>